<proteinExistence type="predicted"/>
<organism evidence="1 2">
    <name type="scientific">Austropuccinia psidii MF-1</name>
    <dbReference type="NCBI Taxonomy" id="1389203"/>
    <lineage>
        <taxon>Eukaryota</taxon>
        <taxon>Fungi</taxon>
        <taxon>Dikarya</taxon>
        <taxon>Basidiomycota</taxon>
        <taxon>Pucciniomycotina</taxon>
        <taxon>Pucciniomycetes</taxon>
        <taxon>Pucciniales</taxon>
        <taxon>Sphaerophragmiaceae</taxon>
        <taxon>Austropuccinia</taxon>
    </lineage>
</organism>
<dbReference type="AlphaFoldDB" id="A0A9Q3GFD6"/>
<name>A0A9Q3GFD6_9BASI</name>
<keyword evidence="2" id="KW-1185">Reference proteome</keyword>
<reference evidence="1" key="1">
    <citation type="submission" date="2021-03" db="EMBL/GenBank/DDBJ databases">
        <title>Draft genome sequence of rust myrtle Austropuccinia psidii MF-1, a brazilian biotype.</title>
        <authorList>
            <person name="Quecine M.C."/>
            <person name="Pachon D.M.R."/>
            <person name="Bonatelli M.L."/>
            <person name="Correr F.H."/>
            <person name="Franceschini L.M."/>
            <person name="Leite T.F."/>
            <person name="Margarido G.R.A."/>
            <person name="Almeida C.A."/>
            <person name="Ferrarezi J.A."/>
            <person name="Labate C.A."/>
        </authorList>
    </citation>
    <scope>NUCLEOTIDE SEQUENCE</scope>
    <source>
        <strain evidence="1">MF-1</strain>
    </source>
</reference>
<sequence>MLMHPIPGDCMAEQMLYNNVTCDPAEPFTHIFKMHPFDAPCLRALAKSCMGARVCQLLLRLCGPISHTKHSLVRGAAWPTDSNTSEANLGGLVMPSYTIACKTSTQPWTWVIPSAHQSASTFTPEIAVGMCPQVFPPTTNPMFCGITLYIPNSFQHQKNPHGENFLSTTTIAL</sequence>
<accession>A0A9Q3GFD6</accession>
<gene>
    <name evidence="1" type="ORF">O181_004816</name>
</gene>
<dbReference type="EMBL" id="AVOT02000956">
    <property type="protein sequence ID" value="MBW0465101.1"/>
    <property type="molecule type" value="Genomic_DNA"/>
</dbReference>
<dbReference type="Proteomes" id="UP000765509">
    <property type="component" value="Unassembled WGS sequence"/>
</dbReference>
<evidence type="ECO:0000313" key="2">
    <source>
        <dbReference type="Proteomes" id="UP000765509"/>
    </source>
</evidence>
<protein>
    <submittedName>
        <fullName evidence="1">Uncharacterized protein</fullName>
    </submittedName>
</protein>
<comment type="caution">
    <text evidence="1">The sequence shown here is derived from an EMBL/GenBank/DDBJ whole genome shotgun (WGS) entry which is preliminary data.</text>
</comment>
<evidence type="ECO:0000313" key="1">
    <source>
        <dbReference type="EMBL" id="MBW0465101.1"/>
    </source>
</evidence>